<dbReference type="Proteomes" id="UP001164803">
    <property type="component" value="Chromosome"/>
</dbReference>
<dbReference type="EMBL" id="CP104064">
    <property type="protein sequence ID" value="WAH36858.1"/>
    <property type="molecule type" value="Genomic_DNA"/>
</dbReference>
<protein>
    <submittedName>
        <fullName evidence="1">Uncharacterized protein</fullName>
    </submittedName>
</protein>
<gene>
    <name evidence="1" type="ORF">NZD86_22260</name>
</gene>
<proteinExistence type="predicted"/>
<organism evidence="1 2">
    <name type="scientific">Alicyclobacillus dauci</name>
    <dbReference type="NCBI Taxonomy" id="1475485"/>
    <lineage>
        <taxon>Bacteria</taxon>
        <taxon>Bacillati</taxon>
        <taxon>Bacillota</taxon>
        <taxon>Bacilli</taxon>
        <taxon>Bacillales</taxon>
        <taxon>Alicyclobacillaceae</taxon>
        <taxon>Alicyclobacillus</taxon>
    </lineage>
</organism>
<accession>A0ABY6Z2W1</accession>
<sequence length="96" mass="9909">MVPLSRHGAWLIGNKGTTVAYSCAAPPARVGLSMARGSSVLASVPLDAEAINGSIHLIGYLSGGKVRLCRDPAHGNMANKAKLPVIARHCRPAQGP</sequence>
<dbReference type="RefSeq" id="WP_268044251.1">
    <property type="nucleotide sequence ID" value="NZ_CP104064.1"/>
</dbReference>
<keyword evidence="2" id="KW-1185">Reference proteome</keyword>
<name>A0ABY6Z2W1_9BACL</name>
<evidence type="ECO:0000313" key="2">
    <source>
        <dbReference type="Proteomes" id="UP001164803"/>
    </source>
</evidence>
<reference evidence="1" key="1">
    <citation type="submission" date="2022-08" db="EMBL/GenBank/DDBJ databases">
        <title>Alicyclobacillus dauci DSM2870, complete genome.</title>
        <authorList>
            <person name="Wang Q."/>
            <person name="Cai R."/>
            <person name="Wang Z."/>
        </authorList>
    </citation>
    <scope>NUCLEOTIDE SEQUENCE</scope>
    <source>
        <strain evidence="1">DSM 28700</strain>
    </source>
</reference>
<evidence type="ECO:0000313" key="1">
    <source>
        <dbReference type="EMBL" id="WAH36858.1"/>
    </source>
</evidence>